<comment type="caution">
    <text evidence="3">The sequence shown here is derived from an EMBL/GenBank/DDBJ whole genome shotgun (WGS) entry which is preliminary data.</text>
</comment>
<feature type="compositionally biased region" description="Basic residues" evidence="1">
    <location>
        <begin position="370"/>
        <end position="379"/>
    </location>
</feature>
<feature type="compositionally biased region" description="Low complexity" evidence="1">
    <location>
        <begin position="245"/>
        <end position="287"/>
    </location>
</feature>
<name>A0A8H8A0V1_9FUNG</name>
<dbReference type="Proteomes" id="UP000673691">
    <property type="component" value="Unassembled WGS sequence"/>
</dbReference>
<feature type="compositionally biased region" description="Low complexity" evidence="1">
    <location>
        <begin position="357"/>
        <end position="367"/>
    </location>
</feature>
<feature type="region of interest" description="Disordered" evidence="1">
    <location>
        <begin position="207"/>
        <end position="379"/>
    </location>
</feature>
<feature type="compositionally biased region" description="Basic and acidic residues" evidence="1">
    <location>
        <begin position="164"/>
        <end position="181"/>
    </location>
</feature>
<feature type="region of interest" description="Disordered" evidence="1">
    <location>
        <begin position="1"/>
        <end position="104"/>
    </location>
</feature>
<feature type="compositionally biased region" description="Low complexity" evidence="1">
    <location>
        <begin position="27"/>
        <end position="54"/>
    </location>
</feature>
<dbReference type="AlphaFoldDB" id="A0A8H8A0V1"/>
<proteinExistence type="predicted"/>
<protein>
    <recommendedName>
        <fullName evidence="2">CCDC92/74 N-terminal domain-containing protein</fullName>
    </recommendedName>
</protein>
<reference evidence="3 4" key="1">
    <citation type="journal article" name="Sci. Rep.">
        <title>Genome-scale phylogenetic analyses confirm Olpidium as the closest living zoosporic fungus to the non-flagellated, terrestrial fungi.</title>
        <authorList>
            <person name="Chang Y."/>
            <person name="Rochon D."/>
            <person name="Sekimoto S."/>
            <person name="Wang Y."/>
            <person name="Chovatia M."/>
            <person name="Sandor L."/>
            <person name="Salamov A."/>
            <person name="Grigoriev I.V."/>
            <person name="Stajich J.E."/>
            <person name="Spatafora J.W."/>
        </authorList>
    </citation>
    <scope>NUCLEOTIDE SEQUENCE [LARGE SCALE GENOMIC DNA]</scope>
    <source>
        <strain evidence="3">S191</strain>
    </source>
</reference>
<evidence type="ECO:0000259" key="2">
    <source>
        <dbReference type="Pfam" id="PF14916"/>
    </source>
</evidence>
<feature type="compositionally biased region" description="Pro residues" evidence="1">
    <location>
        <begin position="308"/>
        <end position="328"/>
    </location>
</feature>
<dbReference type="Pfam" id="PF14916">
    <property type="entry name" value="CCDC92"/>
    <property type="match status" value="1"/>
</dbReference>
<evidence type="ECO:0000313" key="3">
    <source>
        <dbReference type="EMBL" id="KAG5462588.1"/>
    </source>
</evidence>
<gene>
    <name evidence="3" type="ORF">BJ554DRAFT_4511</name>
</gene>
<evidence type="ECO:0000313" key="4">
    <source>
        <dbReference type="Proteomes" id="UP000673691"/>
    </source>
</evidence>
<keyword evidence="4" id="KW-1185">Reference proteome</keyword>
<dbReference type="InterPro" id="IPR039496">
    <property type="entry name" value="CCDC92/74_N"/>
</dbReference>
<organism evidence="3 4">
    <name type="scientific">Olpidium bornovanus</name>
    <dbReference type="NCBI Taxonomy" id="278681"/>
    <lineage>
        <taxon>Eukaryota</taxon>
        <taxon>Fungi</taxon>
        <taxon>Fungi incertae sedis</taxon>
        <taxon>Olpidiomycota</taxon>
        <taxon>Olpidiomycotina</taxon>
        <taxon>Olpidiomycetes</taxon>
        <taxon>Olpidiales</taxon>
        <taxon>Olpidiaceae</taxon>
        <taxon>Olpidium</taxon>
    </lineage>
</organism>
<feature type="compositionally biased region" description="Gly residues" evidence="1">
    <location>
        <begin position="84"/>
        <end position="94"/>
    </location>
</feature>
<evidence type="ECO:0000256" key="1">
    <source>
        <dbReference type="SAM" id="MobiDB-lite"/>
    </source>
</evidence>
<feature type="compositionally biased region" description="Pro residues" evidence="1">
    <location>
        <begin position="73"/>
        <end position="83"/>
    </location>
</feature>
<feature type="domain" description="CCDC92/74 N-terminal" evidence="2">
    <location>
        <begin position="105"/>
        <end position="152"/>
    </location>
</feature>
<sequence length="379" mass="39061">MAVVVGARPPPPQYVFSPPAGRPGVPSRAGSSASAGGEAASGGRTPSPSPSDRSPAPPDPETPSDPAVADQGPRPPRPPPPPADGGGGGGGLGGVPASVHKRTVARVHGLEKTIEQLQAKHSESLRGLQGEVFRLQNVCADLAEQLVFARSAAAAAPPRASPRRHPEPGLMPEEKAKDERERLVERLKDECEKKQREIEWLTRRLAEAEGAARGGGVGSRIAGSESVRRPAPPPGKHRSADDVFAPNPRTRRPGPGLPAAAAAAAGAAGAALENLPPAAKPEAPSSPFDGGLRSRCGSALNSRSALPPIKPAAAPPPPSPTSTPPEPPAANEVTSGKQQQQQQESVLPYIKKHVGVSASSLRSLLPLAEKRRKCSNPQR</sequence>
<feature type="region of interest" description="Disordered" evidence="1">
    <location>
        <begin position="152"/>
        <end position="181"/>
    </location>
</feature>
<accession>A0A8H8A0V1</accession>
<dbReference type="EMBL" id="JAEFCI010001932">
    <property type="protein sequence ID" value="KAG5462588.1"/>
    <property type="molecule type" value="Genomic_DNA"/>
</dbReference>